<evidence type="ECO:0000313" key="2">
    <source>
        <dbReference type="EMBL" id="GIJ63183.1"/>
    </source>
</evidence>
<name>A0A8J3ZI11_9ACTN</name>
<evidence type="ECO:0000313" key="3">
    <source>
        <dbReference type="Proteomes" id="UP000612585"/>
    </source>
</evidence>
<feature type="domain" description="Carboxymuconolactone decarboxylase-like" evidence="1">
    <location>
        <begin position="68"/>
        <end position="146"/>
    </location>
</feature>
<reference evidence="2" key="1">
    <citation type="submission" date="2021-01" db="EMBL/GenBank/DDBJ databases">
        <title>Whole genome shotgun sequence of Virgisporangium aurantiacum NBRC 16421.</title>
        <authorList>
            <person name="Komaki H."/>
            <person name="Tamura T."/>
        </authorList>
    </citation>
    <scope>NUCLEOTIDE SEQUENCE</scope>
    <source>
        <strain evidence="2">NBRC 16421</strain>
    </source>
</reference>
<dbReference type="AlphaFoldDB" id="A0A8J3ZI11"/>
<dbReference type="GO" id="GO:0051920">
    <property type="term" value="F:peroxiredoxin activity"/>
    <property type="evidence" value="ECO:0007669"/>
    <property type="project" value="InterPro"/>
</dbReference>
<dbReference type="Gene3D" id="1.20.1290.10">
    <property type="entry name" value="AhpD-like"/>
    <property type="match status" value="1"/>
</dbReference>
<dbReference type="Proteomes" id="UP000612585">
    <property type="component" value="Unassembled WGS sequence"/>
</dbReference>
<dbReference type="InterPro" id="IPR029032">
    <property type="entry name" value="AhpD-like"/>
</dbReference>
<organism evidence="2 3">
    <name type="scientific">Virgisporangium aurantiacum</name>
    <dbReference type="NCBI Taxonomy" id="175570"/>
    <lineage>
        <taxon>Bacteria</taxon>
        <taxon>Bacillati</taxon>
        <taxon>Actinomycetota</taxon>
        <taxon>Actinomycetes</taxon>
        <taxon>Micromonosporales</taxon>
        <taxon>Micromonosporaceae</taxon>
        <taxon>Virgisporangium</taxon>
    </lineage>
</organism>
<dbReference type="EMBL" id="BOPG01000089">
    <property type="protein sequence ID" value="GIJ63183.1"/>
    <property type="molecule type" value="Genomic_DNA"/>
</dbReference>
<dbReference type="RefSeq" id="WP_204009252.1">
    <property type="nucleotide sequence ID" value="NZ_BOPG01000089.1"/>
</dbReference>
<sequence>MDDAVLDDVELVCSGQITAPRVAPAPPAEWPDRVRAILTANLGAESPLGAARLGDLNLFTTVARHHQLFPAWMRFADQLLRHGSLPFRDREVAILRVAYHCRVAYEWGHHVKIALAGGLDPATVARVVDGPAADGWDNRSRLLVTAVDELHFDARISGPTWSGLRGHLETTQLIELPVLVGHYTLLAYTINSLGIQPEPGLSPLPQPTGRSTDDRR</sequence>
<gene>
    <name evidence="2" type="ORF">Vau01_106990</name>
</gene>
<proteinExistence type="predicted"/>
<dbReference type="SUPFAM" id="SSF69118">
    <property type="entry name" value="AhpD-like"/>
    <property type="match status" value="1"/>
</dbReference>
<dbReference type="PANTHER" id="PTHR34846">
    <property type="entry name" value="4-CARBOXYMUCONOLACTONE DECARBOXYLASE FAMILY PROTEIN (AFU_ORTHOLOGUE AFUA_6G11590)"/>
    <property type="match status" value="1"/>
</dbReference>
<dbReference type="InterPro" id="IPR003779">
    <property type="entry name" value="CMD-like"/>
</dbReference>
<protein>
    <recommendedName>
        <fullName evidence="1">Carboxymuconolactone decarboxylase-like domain-containing protein</fullName>
    </recommendedName>
</protein>
<dbReference type="Pfam" id="PF02627">
    <property type="entry name" value="CMD"/>
    <property type="match status" value="1"/>
</dbReference>
<evidence type="ECO:0000259" key="1">
    <source>
        <dbReference type="Pfam" id="PF02627"/>
    </source>
</evidence>
<dbReference type="PANTHER" id="PTHR34846:SF5">
    <property type="entry name" value="CARBOXYMUCONOLACTONE DECARBOXYLASE-LIKE DOMAIN-CONTAINING PROTEIN"/>
    <property type="match status" value="1"/>
</dbReference>
<keyword evidence="3" id="KW-1185">Reference proteome</keyword>
<comment type="caution">
    <text evidence="2">The sequence shown here is derived from an EMBL/GenBank/DDBJ whole genome shotgun (WGS) entry which is preliminary data.</text>
</comment>
<accession>A0A8J3ZI11</accession>